<accession>U9SKF4</accession>
<organism evidence="2">
    <name type="scientific">Rhizophagus irregularis (strain DAOM 181602 / DAOM 197198 / MUCL 43194)</name>
    <name type="common">Arbuscular mycorrhizal fungus</name>
    <name type="synonym">Glomus intraradices</name>
    <dbReference type="NCBI Taxonomy" id="747089"/>
    <lineage>
        <taxon>Eukaryota</taxon>
        <taxon>Fungi</taxon>
        <taxon>Fungi incertae sedis</taxon>
        <taxon>Mucoromycota</taxon>
        <taxon>Glomeromycotina</taxon>
        <taxon>Glomeromycetes</taxon>
        <taxon>Glomerales</taxon>
        <taxon>Glomeraceae</taxon>
        <taxon>Rhizophagus</taxon>
    </lineage>
</organism>
<proteinExistence type="predicted"/>
<feature type="chain" id="PRO_5004690429" evidence="1">
    <location>
        <begin position="23"/>
        <end position="154"/>
    </location>
</feature>
<protein>
    <submittedName>
        <fullName evidence="2">Uncharacterized protein</fullName>
    </submittedName>
</protein>
<gene>
    <name evidence="2" type="ORF">GLOINDRAFT_89500</name>
</gene>
<name>U9SKF4_RHIID</name>
<keyword evidence="1" id="KW-0732">Signal</keyword>
<reference evidence="2" key="1">
    <citation type="submission" date="2013-07" db="EMBL/GenBank/DDBJ databases">
        <title>The genome of an arbuscular mycorrhizal fungus provides insights into the evolution of the oldest plant symbiosis.</title>
        <authorList>
            <consortium name="DOE Joint Genome Institute"/>
            <person name="Tisserant E."/>
            <person name="Malbreil M."/>
            <person name="Kuo A."/>
            <person name="Kohler A."/>
            <person name="Symeonidi A."/>
            <person name="Balestrini R."/>
            <person name="Charron P."/>
            <person name="Duensing N."/>
            <person name="Frei-dit-Frey N."/>
            <person name="Gianinazzi-Pearson V."/>
            <person name="Gilbert B."/>
            <person name="Handa Y."/>
            <person name="Hijri M."/>
            <person name="Kaul R."/>
            <person name="Kawaguchi M."/>
            <person name="Krajinski F."/>
            <person name="Lammers P."/>
            <person name="Lapierre D."/>
            <person name="Masclaux F.G."/>
            <person name="Murat C."/>
            <person name="Morin E."/>
            <person name="Ndikumana S."/>
            <person name="Pagni M."/>
            <person name="Petitpierre D."/>
            <person name="Requena N."/>
            <person name="Rosikiewicz P."/>
            <person name="Riley R."/>
            <person name="Saito K."/>
            <person name="San Clemente H."/>
            <person name="Shapiro H."/>
            <person name="van Tuinen D."/>
            <person name="Becard G."/>
            <person name="Bonfante P."/>
            <person name="Paszkowski U."/>
            <person name="Shachar-Hill Y."/>
            <person name="Young J.P."/>
            <person name="Sanders I.R."/>
            <person name="Henrissat B."/>
            <person name="Rensing S.A."/>
            <person name="Grigoriev I.V."/>
            <person name="Corradi N."/>
            <person name="Roux C."/>
            <person name="Martin F."/>
        </authorList>
    </citation>
    <scope>NUCLEOTIDE SEQUENCE</scope>
    <source>
        <strain evidence="2">DAOM 197198</strain>
    </source>
</reference>
<dbReference type="EMBL" id="KI300474">
    <property type="protein sequence ID" value="ERZ96428.1"/>
    <property type="molecule type" value="Genomic_DNA"/>
</dbReference>
<dbReference type="HOGENOM" id="CLU_1705208_0_0_1"/>
<evidence type="ECO:0000256" key="1">
    <source>
        <dbReference type="SAM" id="SignalP"/>
    </source>
</evidence>
<evidence type="ECO:0000313" key="2">
    <source>
        <dbReference type="EMBL" id="ERZ96428.1"/>
    </source>
</evidence>
<dbReference type="AlphaFoldDB" id="U9SKF4"/>
<sequence>MLFNLALFITTSISHFRCLTLSETVWVCIFVPRTKYRSYHQEIKTLKTIRLNASYVLLRSLEMIEIGDSLFYDPKYPKQDFRLNKFCKSYRLQLYLIRSNLVTMANGILLGSNSESLSSYHGISDIIDHQLNVFSKVAYIDRSYVSNILKKFDK</sequence>
<feature type="signal peptide" evidence="1">
    <location>
        <begin position="1"/>
        <end position="22"/>
    </location>
</feature>